<dbReference type="Proteomes" id="UP000253426">
    <property type="component" value="Unassembled WGS sequence"/>
</dbReference>
<evidence type="ECO:0000313" key="2">
    <source>
        <dbReference type="Proteomes" id="UP000253426"/>
    </source>
</evidence>
<protein>
    <submittedName>
        <fullName evidence="1">Uncharacterized protein DUF1552</fullName>
    </submittedName>
</protein>
<dbReference type="RefSeq" id="WP_113958476.1">
    <property type="nucleotide sequence ID" value="NZ_QNRR01000003.1"/>
</dbReference>
<sequence>MSQFLPQRWRLSRRHFLRGAGACLALPFLESMGLGAGNPSDVRRFVCVANPFGMIPDAFFPTTSGKDAALPENMQALEPLRGKFTIFSHLDHGLNGGHSGTHAFLSGVRSNEAAGMPHGNITLDQFCAEKMAGVTRFPALNTSAGSNDGGGVELCWTRSGVMVPSIQKVSRVFQMLFVDDPGDKASQRLARYRRQGSILDAVNQQAKSMNQRLSQHDRQKMDQYFTSIREVEQTLQQEQAWVTRPRPKVDMKEPKNGTVSQQLPILFDLITLALQTDSTRVATIEVPGAFDTGAVGIEAKGYHAYSHHGKDPKLMAGMRKVERYQMDQLARFLTRLSDLNMLDSTQVLFGSGMGDGSAHTNKNLPILVAGGGCNHQTHVVMPEEQGKRVPLSNLYLTMAQRFGMEADAFGHSKGTMSGVI</sequence>
<dbReference type="OrthoDB" id="9146593at2"/>
<dbReference type="InterPro" id="IPR011447">
    <property type="entry name" value="DUF1552"/>
</dbReference>
<accession>A0A366HR07</accession>
<evidence type="ECO:0000313" key="1">
    <source>
        <dbReference type="EMBL" id="RBP45353.1"/>
    </source>
</evidence>
<comment type="caution">
    <text evidence="1">The sequence shown here is derived from an EMBL/GenBank/DDBJ whole genome shotgun (WGS) entry which is preliminary data.</text>
</comment>
<gene>
    <name evidence="1" type="ORF">DES53_103351</name>
</gene>
<proteinExistence type="predicted"/>
<dbReference type="Pfam" id="PF07586">
    <property type="entry name" value="HXXSHH"/>
    <property type="match status" value="1"/>
</dbReference>
<dbReference type="AlphaFoldDB" id="A0A366HR07"/>
<organism evidence="1 2">
    <name type="scientific">Roseimicrobium gellanilyticum</name>
    <dbReference type="NCBI Taxonomy" id="748857"/>
    <lineage>
        <taxon>Bacteria</taxon>
        <taxon>Pseudomonadati</taxon>
        <taxon>Verrucomicrobiota</taxon>
        <taxon>Verrucomicrobiia</taxon>
        <taxon>Verrucomicrobiales</taxon>
        <taxon>Verrucomicrobiaceae</taxon>
        <taxon>Roseimicrobium</taxon>
    </lineage>
</organism>
<keyword evidence="2" id="KW-1185">Reference proteome</keyword>
<name>A0A366HR07_9BACT</name>
<reference evidence="1 2" key="1">
    <citation type="submission" date="2018-06" db="EMBL/GenBank/DDBJ databases">
        <title>Genomic Encyclopedia of Type Strains, Phase IV (KMG-IV): sequencing the most valuable type-strain genomes for metagenomic binning, comparative biology and taxonomic classification.</title>
        <authorList>
            <person name="Goeker M."/>
        </authorList>
    </citation>
    <scope>NUCLEOTIDE SEQUENCE [LARGE SCALE GENOMIC DNA]</scope>
    <source>
        <strain evidence="1 2">DSM 25532</strain>
    </source>
</reference>
<dbReference type="EMBL" id="QNRR01000003">
    <property type="protein sequence ID" value="RBP45353.1"/>
    <property type="molecule type" value="Genomic_DNA"/>
</dbReference>